<comment type="caution">
    <text evidence="2">The sequence shown here is derived from an EMBL/GenBank/DDBJ whole genome shotgun (WGS) entry which is preliminary data.</text>
</comment>
<gene>
    <name evidence="2" type="ORF">GCM10022276_02030</name>
</gene>
<feature type="transmembrane region" description="Helical" evidence="1">
    <location>
        <begin position="124"/>
        <end position="149"/>
    </location>
</feature>
<evidence type="ECO:0000313" key="2">
    <source>
        <dbReference type="EMBL" id="GAA3886598.1"/>
    </source>
</evidence>
<dbReference type="EMBL" id="BAABBM010000001">
    <property type="protein sequence ID" value="GAA3886598.1"/>
    <property type="molecule type" value="Genomic_DNA"/>
</dbReference>
<feature type="transmembrane region" description="Helical" evidence="1">
    <location>
        <begin position="169"/>
        <end position="187"/>
    </location>
</feature>
<keyword evidence="1" id="KW-0472">Membrane</keyword>
<organism evidence="2 3">
    <name type="scientific">Sphingomonas limnosediminicola</name>
    <dbReference type="NCBI Taxonomy" id="940133"/>
    <lineage>
        <taxon>Bacteria</taxon>
        <taxon>Pseudomonadati</taxon>
        <taxon>Pseudomonadota</taxon>
        <taxon>Alphaproteobacteria</taxon>
        <taxon>Sphingomonadales</taxon>
        <taxon>Sphingomonadaceae</taxon>
        <taxon>Sphingomonas</taxon>
    </lineage>
</organism>
<dbReference type="RefSeq" id="WP_344697832.1">
    <property type="nucleotide sequence ID" value="NZ_BAABBM010000001.1"/>
</dbReference>
<sequence>MATNTMRETQTPARAQQIPIRTITSDDLRFALKQGLDDFLTMRGDILIAGLVYTLVGVAAVVMTTNRPLIPFLFPVVAGVGLLGPVAAVGFYELARRREDGHRSNWSHFFDVLKRPAADDMGMVAGLLMLVFFLWLIAAGALYAVLFGWATPTSIAGFFESVLTTPKGWALIIAGGLVGAVFGWVVLSMSVASMPMLVDCDVSASEAVSASWRAAQANKGLMLRWGLIVVGLLVLGIAPLFVGLAFVLPWLGYSTWHLYTRLIDREHVPGRRCDA</sequence>
<protein>
    <submittedName>
        <fullName evidence="2">DUF2189 domain-containing protein</fullName>
    </submittedName>
</protein>
<dbReference type="Pfam" id="PF09955">
    <property type="entry name" value="DUF2189"/>
    <property type="match status" value="1"/>
</dbReference>
<feature type="transmembrane region" description="Helical" evidence="1">
    <location>
        <begin position="46"/>
        <end position="66"/>
    </location>
</feature>
<reference evidence="3" key="1">
    <citation type="journal article" date="2019" name="Int. J. Syst. Evol. Microbiol.">
        <title>The Global Catalogue of Microorganisms (GCM) 10K type strain sequencing project: providing services to taxonomists for standard genome sequencing and annotation.</title>
        <authorList>
            <consortium name="The Broad Institute Genomics Platform"/>
            <consortium name="The Broad Institute Genome Sequencing Center for Infectious Disease"/>
            <person name="Wu L."/>
            <person name="Ma J."/>
        </authorList>
    </citation>
    <scope>NUCLEOTIDE SEQUENCE [LARGE SCALE GENOMIC DNA]</scope>
    <source>
        <strain evidence="3">JCM 17543</strain>
    </source>
</reference>
<keyword evidence="1" id="KW-1133">Transmembrane helix</keyword>
<keyword evidence="1" id="KW-0812">Transmembrane</keyword>
<proteinExistence type="predicted"/>
<accession>A0ABP7KUU7</accession>
<dbReference type="InterPro" id="IPR018692">
    <property type="entry name" value="DUF2189"/>
</dbReference>
<dbReference type="Proteomes" id="UP001500827">
    <property type="component" value="Unassembled WGS sequence"/>
</dbReference>
<feature type="transmembrane region" description="Helical" evidence="1">
    <location>
        <begin position="225"/>
        <end position="251"/>
    </location>
</feature>
<evidence type="ECO:0000313" key="3">
    <source>
        <dbReference type="Proteomes" id="UP001500827"/>
    </source>
</evidence>
<keyword evidence="3" id="KW-1185">Reference proteome</keyword>
<feature type="transmembrane region" description="Helical" evidence="1">
    <location>
        <begin position="72"/>
        <end position="95"/>
    </location>
</feature>
<name>A0ABP7KUU7_9SPHN</name>
<evidence type="ECO:0000256" key="1">
    <source>
        <dbReference type="SAM" id="Phobius"/>
    </source>
</evidence>